<evidence type="ECO:0000256" key="1">
    <source>
        <dbReference type="SAM" id="MobiDB-lite"/>
    </source>
</evidence>
<proteinExistence type="predicted"/>
<reference evidence="2 3" key="1">
    <citation type="submission" date="2024-05" db="EMBL/GenBank/DDBJ databases">
        <title>A draft genome resource for the thread blight pathogen Marasmius tenuissimus strain MS-2.</title>
        <authorList>
            <person name="Yulfo-Soto G.E."/>
            <person name="Baruah I.K."/>
            <person name="Amoako-Attah I."/>
            <person name="Bukari Y."/>
            <person name="Meinhardt L.W."/>
            <person name="Bailey B.A."/>
            <person name="Cohen S.P."/>
        </authorList>
    </citation>
    <scope>NUCLEOTIDE SEQUENCE [LARGE SCALE GENOMIC DNA]</scope>
    <source>
        <strain evidence="2 3">MS-2</strain>
    </source>
</reference>
<dbReference type="EMBL" id="JBBXMP010000480">
    <property type="protein sequence ID" value="KAL0057611.1"/>
    <property type="molecule type" value="Genomic_DNA"/>
</dbReference>
<evidence type="ECO:0000313" key="2">
    <source>
        <dbReference type="EMBL" id="KAL0057611.1"/>
    </source>
</evidence>
<feature type="region of interest" description="Disordered" evidence="1">
    <location>
        <begin position="268"/>
        <end position="289"/>
    </location>
</feature>
<name>A0ABR2Z7P1_9AGAR</name>
<protein>
    <submittedName>
        <fullName evidence="2">Uncharacterized protein</fullName>
    </submittedName>
</protein>
<organism evidence="2 3">
    <name type="scientific">Marasmius tenuissimus</name>
    <dbReference type="NCBI Taxonomy" id="585030"/>
    <lineage>
        <taxon>Eukaryota</taxon>
        <taxon>Fungi</taxon>
        <taxon>Dikarya</taxon>
        <taxon>Basidiomycota</taxon>
        <taxon>Agaricomycotina</taxon>
        <taxon>Agaricomycetes</taxon>
        <taxon>Agaricomycetidae</taxon>
        <taxon>Agaricales</taxon>
        <taxon>Marasmiineae</taxon>
        <taxon>Marasmiaceae</taxon>
        <taxon>Marasmius</taxon>
    </lineage>
</organism>
<accession>A0ABR2Z7P1</accession>
<dbReference type="Proteomes" id="UP001437256">
    <property type="component" value="Unassembled WGS sequence"/>
</dbReference>
<gene>
    <name evidence="2" type="ORF">AAF712_015735</name>
</gene>
<evidence type="ECO:0000313" key="3">
    <source>
        <dbReference type="Proteomes" id="UP001437256"/>
    </source>
</evidence>
<sequence length="289" mass="31877">MFSRSACFQHTEVWMDSRVSVYTGAVRTPKRPERSVPYPLSRPASTRCSVHFDTNEHPGTSDPPTTQRPPTPAHTRSPAPTVTTSGLSQNPGPSGSSRCNSCQSGQQENFDEDQLVDDHNSPNNTSNSCLMTYAITTSLDDDELIPKPKGEAGRPGSGGYTLEAALGWPDQKYAAVKDHVKEQVLDTLDLNVCMTKQPKKSIGNIKETSLAKFPFLSKYKNLWPVTDFILSNLKYRKTALKREQDSASLKELQEVIVVRTAVNPRVVEGGGSSSITTPRRLLRNRKSNN</sequence>
<keyword evidence="3" id="KW-1185">Reference proteome</keyword>
<feature type="compositionally biased region" description="Basic residues" evidence="1">
    <location>
        <begin position="280"/>
        <end position="289"/>
    </location>
</feature>
<comment type="caution">
    <text evidence="2">The sequence shown here is derived from an EMBL/GenBank/DDBJ whole genome shotgun (WGS) entry which is preliminary data.</text>
</comment>
<feature type="compositionally biased region" description="Polar residues" evidence="1">
    <location>
        <begin position="78"/>
        <end position="108"/>
    </location>
</feature>
<feature type="region of interest" description="Disordered" evidence="1">
    <location>
        <begin position="27"/>
        <end position="109"/>
    </location>
</feature>